<gene>
    <name evidence="1" type="ORF">F0357_19075</name>
</gene>
<comment type="caution">
    <text evidence="1">The sequence shown here is derived from an EMBL/GenBank/DDBJ whole genome shotgun (WGS) entry which is preliminary data.</text>
</comment>
<protein>
    <submittedName>
        <fullName evidence="1">Uncharacterized protein</fullName>
    </submittedName>
</protein>
<dbReference type="AlphaFoldDB" id="A0A6A7Y622"/>
<dbReference type="RefSeq" id="WP_153487812.1">
    <property type="nucleotide sequence ID" value="NZ_VWNA01000002.1"/>
</dbReference>
<dbReference type="EMBL" id="VWNA01000002">
    <property type="protein sequence ID" value="MQT14720.1"/>
    <property type="molecule type" value="Genomic_DNA"/>
</dbReference>
<evidence type="ECO:0000313" key="2">
    <source>
        <dbReference type="Proteomes" id="UP000332515"/>
    </source>
</evidence>
<reference evidence="1 2" key="1">
    <citation type="submission" date="2019-09" db="EMBL/GenBank/DDBJ databases">
        <title>Segnochrobactrum spirostomi gen. nov., sp. nov., isolated from the ciliate Spirostomum cf. yagiui and description of a novel family, Segnochrobactraceae fam. nov. within the order Rhizobiales of the class Alphaproteobacteria.</title>
        <authorList>
            <person name="Akter S."/>
            <person name="Shazib S.U.A."/>
            <person name="Shin M.K."/>
        </authorList>
    </citation>
    <scope>NUCLEOTIDE SEQUENCE [LARGE SCALE GENOMIC DNA]</scope>
    <source>
        <strain evidence="1 2">Sp-1</strain>
    </source>
</reference>
<dbReference type="Proteomes" id="UP000332515">
    <property type="component" value="Unassembled WGS sequence"/>
</dbReference>
<proteinExistence type="predicted"/>
<name>A0A6A7Y622_9HYPH</name>
<sequence length="73" mass="7709">MPQLAFRQPIGANFGCHPVHVVEGRPNGHLAWGAGALSFQRLGDGAHGLDPVAARQRNIDASGPHLHREGGVQ</sequence>
<organism evidence="1 2">
    <name type="scientific">Segnochrobactrum spirostomi</name>
    <dbReference type="NCBI Taxonomy" id="2608987"/>
    <lineage>
        <taxon>Bacteria</taxon>
        <taxon>Pseudomonadati</taxon>
        <taxon>Pseudomonadota</taxon>
        <taxon>Alphaproteobacteria</taxon>
        <taxon>Hyphomicrobiales</taxon>
        <taxon>Segnochrobactraceae</taxon>
        <taxon>Segnochrobactrum</taxon>
    </lineage>
</organism>
<keyword evidence="2" id="KW-1185">Reference proteome</keyword>
<accession>A0A6A7Y622</accession>
<evidence type="ECO:0000313" key="1">
    <source>
        <dbReference type="EMBL" id="MQT14720.1"/>
    </source>
</evidence>